<dbReference type="AlphaFoldDB" id="A0AAV9V4D1"/>
<reference evidence="1 2" key="1">
    <citation type="submission" date="2019-10" db="EMBL/GenBank/DDBJ databases">
        <authorList>
            <person name="Palmer J.M."/>
        </authorList>
    </citation>
    <scope>NUCLEOTIDE SEQUENCE [LARGE SCALE GENOMIC DNA]</scope>
    <source>
        <strain evidence="1 2">TWF696</strain>
    </source>
</reference>
<comment type="caution">
    <text evidence="1">The sequence shown here is derived from an EMBL/GenBank/DDBJ whole genome shotgun (WGS) entry which is preliminary data.</text>
</comment>
<dbReference type="Proteomes" id="UP001375240">
    <property type="component" value="Unassembled WGS sequence"/>
</dbReference>
<evidence type="ECO:0000313" key="1">
    <source>
        <dbReference type="EMBL" id="KAK6354603.1"/>
    </source>
</evidence>
<protein>
    <submittedName>
        <fullName evidence="1">Uncharacterized protein</fullName>
    </submittedName>
</protein>
<evidence type="ECO:0000313" key="2">
    <source>
        <dbReference type="Proteomes" id="UP001375240"/>
    </source>
</evidence>
<accession>A0AAV9V4D1</accession>
<keyword evidence="2" id="KW-1185">Reference proteome</keyword>
<gene>
    <name evidence="1" type="ORF">TWF696_003745</name>
</gene>
<dbReference type="EMBL" id="JAVHNQ010000002">
    <property type="protein sequence ID" value="KAK6354603.1"/>
    <property type="molecule type" value="Genomic_DNA"/>
</dbReference>
<name>A0AAV9V4D1_9PEZI</name>
<organism evidence="1 2">
    <name type="scientific">Orbilia brochopaga</name>
    <dbReference type="NCBI Taxonomy" id="3140254"/>
    <lineage>
        <taxon>Eukaryota</taxon>
        <taxon>Fungi</taxon>
        <taxon>Dikarya</taxon>
        <taxon>Ascomycota</taxon>
        <taxon>Pezizomycotina</taxon>
        <taxon>Orbiliomycetes</taxon>
        <taxon>Orbiliales</taxon>
        <taxon>Orbiliaceae</taxon>
        <taxon>Orbilia</taxon>
    </lineage>
</organism>
<proteinExistence type="predicted"/>
<sequence length="75" mass="8615">MPCSATLEPSSIAGLNTPAEVWDWVMRKQLAARQRTTPDGSLWTDAPVVEVIAYIELMERIRRSRILPDFYIRPQ</sequence>